<feature type="region of interest" description="Disordered" evidence="1">
    <location>
        <begin position="141"/>
        <end position="207"/>
    </location>
</feature>
<feature type="compositionally biased region" description="Basic and acidic residues" evidence="1">
    <location>
        <begin position="332"/>
        <end position="341"/>
    </location>
</feature>
<keyword evidence="4" id="KW-1185">Reference proteome</keyword>
<feature type="compositionally biased region" description="Low complexity" evidence="1">
    <location>
        <begin position="342"/>
        <end position="355"/>
    </location>
</feature>
<evidence type="ECO:0000256" key="1">
    <source>
        <dbReference type="SAM" id="MobiDB-lite"/>
    </source>
</evidence>
<feature type="compositionally biased region" description="Low complexity" evidence="1">
    <location>
        <begin position="264"/>
        <end position="277"/>
    </location>
</feature>
<feature type="compositionally biased region" description="Basic residues" evidence="1">
    <location>
        <begin position="415"/>
        <end position="438"/>
    </location>
</feature>
<proteinExistence type="predicted"/>
<feature type="region of interest" description="Disordered" evidence="1">
    <location>
        <begin position="246"/>
        <end position="518"/>
    </location>
</feature>
<organism evidence="3 4">
    <name type="scientific">Muraenolepis orangiensis</name>
    <name type="common">Patagonian moray cod</name>
    <dbReference type="NCBI Taxonomy" id="630683"/>
    <lineage>
        <taxon>Eukaryota</taxon>
        <taxon>Metazoa</taxon>
        <taxon>Chordata</taxon>
        <taxon>Craniata</taxon>
        <taxon>Vertebrata</taxon>
        <taxon>Euteleostomi</taxon>
        <taxon>Actinopterygii</taxon>
        <taxon>Neopterygii</taxon>
        <taxon>Teleostei</taxon>
        <taxon>Neoteleostei</taxon>
        <taxon>Acanthomorphata</taxon>
        <taxon>Zeiogadaria</taxon>
        <taxon>Gadariae</taxon>
        <taxon>Gadiformes</taxon>
        <taxon>Muraenolepidoidei</taxon>
        <taxon>Muraenolepididae</taxon>
        <taxon>Muraenolepis</taxon>
    </lineage>
</organism>
<feature type="compositionally biased region" description="Polar residues" evidence="1">
    <location>
        <begin position="304"/>
        <end position="314"/>
    </location>
</feature>
<feature type="compositionally biased region" description="Basic and acidic residues" evidence="1">
    <location>
        <begin position="509"/>
        <end position="518"/>
    </location>
</feature>
<protein>
    <recommendedName>
        <fullName evidence="2">Serine/arginine repetitive matrix protein C-terminal domain-containing protein</fullName>
    </recommendedName>
</protein>
<reference evidence="3" key="1">
    <citation type="submission" date="2022-07" db="EMBL/GenBank/DDBJ databases">
        <title>Chromosome-level genome of Muraenolepis orangiensis.</title>
        <authorList>
            <person name="Kim J."/>
        </authorList>
    </citation>
    <scope>NUCLEOTIDE SEQUENCE</scope>
    <source>
        <strain evidence="3">KU_S4_2022</strain>
        <tissue evidence="3">Muscle</tissue>
    </source>
</reference>
<dbReference type="OrthoDB" id="9950700at2759"/>
<dbReference type="Proteomes" id="UP001148018">
    <property type="component" value="Unassembled WGS sequence"/>
</dbReference>
<dbReference type="Pfam" id="PF15230">
    <property type="entry name" value="SRRM_C"/>
    <property type="match status" value="1"/>
</dbReference>
<dbReference type="AlphaFoldDB" id="A0A9Q0IN12"/>
<sequence>AQPLHPVSSPVIRWINTGPRPRIASNPRGRQVGAHTTETTACPPPLPAEEGKVESLDQSDGERAEVAVVAERYGGLMRRKGHKHRSHRRVRSEEEAAGLVIDLAGWRRLQDSSLTWHEEEAGGLVIDLAVRRRLQDSSLTWQYSSKKSKHSSSSSRHKRKDERKHKKRHHRRQRSESWDRSSWRSSTESRQVEERDSGREESRAQLNQRDLEWRPAVKSVCKTAPQYASALSTGTILPLPFGDKLFPAEGNHGPRDYDSGNDTSSPPSSKNSVSRPSGIADNGNHCQDLASPDKQKFTERDNASDSGNSVTSYASLCRPVAENSSSSTFFNGERRRRERSVSRSPSRSSSCGSSRHSGHSSRGRSLSSCSSYSRSTSYSDARERRGSMASSSSRDSPDRPRERKRSSSYKEKDPKRRHKEGKRKTRRKSYSPMRKRRRDSPSHLEARRITSARKRPIPYFRPSPSSSCRSVSASSWSRSRSYRSNSRSSSWNSIFGTRSRRSRSPSYIRMEKSSKARR</sequence>
<feature type="region of interest" description="Disordered" evidence="1">
    <location>
        <begin position="16"/>
        <end position="61"/>
    </location>
</feature>
<feature type="compositionally biased region" description="Basic and acidic residues" evidence="1">
    <location>
        <begin position="49"/>
        <end position="61"/>
    </location>
</feature>
<comment type="caution">
    <text evidence="3">The sequence shown here is derived from an EMBL/GenBank/DDBJ whole genome shotgun (WGS) entry which is preliminary data.</text>
</comment>
<feature type="compositionally biased region" description="Basic and acidic residues" evidence="1">
    <location>
        <begin position="190"/>
        <end position="207"/>
    </location>
</feature>
<feature type="compositionally biased region" description="Basic and acidic residues" evidence="1">
    <location>
        <begin position="439"/>
        <end position="448"/>
    </location>
</feature>
<dbReference type="EMBL" id="JANIIK010000044">
    <property type="protein sequence ID" value="KAJ3604225.1"/>
    <property type="molecule type" value="Genomic_DNA"/>
</dbReference>
<feature type="domain" description="Serine/arginine repetitive matrix protein C-terminal" evidence="2">
    <location>
        <begin position="393"/>
        <end position="462"/>
    </location>
</feature>
<name>A0A9Q0IN12_9TELE</name>
<feature type="compositionally biased region" description="Basic and acidic residues" evidence="1">
    <location>
        <begin position="291"/>
        <end position="303"/>
    </location>
</feature>
<evidence type="ECO:0000313" key="3">
    <source>
        <dbReference type="EMBL" id="KAJ3604225.1"/>
    </source>
</evidence>
<feature type="compositionally biased region" description="Basic residues" evidence="1">
    <location>
        <begin position="146"/>
        <end position="173"/>
    </location>
</feature>
<gene>
    <name evidence="3" type="ORF">NHX12_028966</name>
</gene>
<feature type="compositionally biased region" description="Low complexity" evidence="1">
    <location>
        <begin position="363"/>
        <end position="379"/>
    </location>
</feature>
<dbReference type="InterPro" id="IPR029360">
    <property type="entry name" value="SRRM_C"/>
</dbReference>
<evidence type="ECO:0000313" key="4">
    <source>
        <dbReference type="Proteomes" id="UP001148018"/>
    </source>
</evidence>
<evidence type="ECO:0000259" key="2">
    <source>
        <dbReference type="Pfam" id="PF15230"/>
    </source>
</evidence>
<feature type="non-terminal residue" evidence="3">
    <location>
        <position position="518"/>
    </location>
</feature>
<feature type="compositionally biased region" description="Low complexity" evidence="1">
    <location>
        <begin position="462"/>
        <end position="493"/>
    </location>
</feature>
<accession>A0A9Q0IN12</accession>